<evidence type="ECO:0000313" key="1">
    <source>
        <dbReference type="EMBL" id="UBF22797.1"/>
    </source>
</evidence>
<protein>
    <submittedName>
        <fullName evidence="1">Zn finger</fullName>
    </submittedName>
</protein>
<dbReference type="EMBL" id="MZ334522">
    <property type="protein sequence ID" value="UBF22797.1"/>
    <property type="molecule type" value="Genomic_DNA"/>
</dbReference>
<reference evidence="1" key="1">
    <citation type="submission" date="2021-05" db="EMBL/GenBank/DDBJ databases">
        <title>Diversity, taxonomy and evolution of archaeal viruses of the class Caudoviricetes.</title>
        <authorList>
            <person name="Liu Y."/>
            <person name="Demina T.A."/>
            <person name="Roux S."/>
            <person name="Aiewsakun P."/>
            <person name="Kazlauskas D."/>
            <person name="Simmonds P."/>
            <person name="Prangishvili D."/>
            <person name="Oksanen H.M."/>
            <person name="Krupovic M."/>
        </authorList>
    </citation>
    <scope>NUCLEOTIDE SEQUENCE</scope>
    <source>
        <strain evidence="1">HRTV-27/27</strain>
    </source>
</reference>
<evidence type="ECO:0000313" key="2">
    <source>
        <dbReference type="Proteomes" id="UP000827260"/>
    </source>
</evidence>
<accession>A0AAE8XYV4</accession>
<dbReference type="Proteomes" id="UP000827260">
    <property type="component" value="Segment"/>
</dbReference>
<name>A0AAE8XYV4_9CAUD</name>
<organism evidence="1 2">
    <name type="scientific">Halorubrum tailed virus 27</name>
    <dbReference type="NCBI Taxonomy" id="2878008"/>
    <lineage>
        <taxon>Viruses</taxon>
        <taxon>Duplodnaviria</taxon>
        <taxon>Heunggongvirae</taxon>
        <taxon>Uroviricota</taxon>
        <taxon>Caudoviricetes</taxon>
        <taxon>Thumleimavirales</taxon>
        <taxon>Hafunaviridae</taxon>
        <taxon>Minorvirus</taxon>
        <taxon>Minorvirus thailandense</taxon>
        <taxon>Minorvirus HRTV27</taxon>
    </lineage>
</organism>
<sequence>MDREIRECPVCGGDLLEPRSGEVWNCARCARQFHPDEL</sequence>
<keyword evidence="2" id="KW-1185">Reference proteome</keyword>
<proteinExistence type="predicted"/>
<gene>
    <name evidence="1" type="ORF">HRTV-27_gp104</name>
</gene>